<feature type="compositionally biased region" description="Acidic residues" evidence="1">
    <location>
        <begin position="125"/>
        <end position="138"/>
    </location>
</feature>
<dbReference type="InParanoid" id="A0A6P8SQ29"/>
<dbReference type="PANTHER" id="PTHR21845:SF2">
    <property type="entry name" value="MATRIX-REMODELING-ASSOCIATED PROTEIN 7"/>
    <property type="match status" value="1"/>
</dbReference>
<evidence type="ECO:0000313" key="5">
    <source>
        <dbReference type="RefSeq" id="XP_033816996.1"/>
    </source>
</evidence>
<dbReference type="KEGG" id="gsh:117367964"/>
<protein>
    <submittedName>
        <fullName evidence="5">Matrix-remodeling-associated protein 7 isoform X1</fullName>
    </submittedName>
</protein>
<feature type="compositionally biased region" description="Basic and acidic residues" evidence="1">
    <location>
        <begin position="33"/>
        <end position="55"/>
    </location>
</feature>
<dbReference type="AlphaFoldDB" id="A0A6P8SQ29"/>
<proteinExistence type="predicted"/>
<dbReference type="PANTHER" id="PTHR21845">
    <property type="entry name" value="TRANSMEMBRANE ANCHOR PROTEIN 1"/>
    <property type="match status" value="1"/>
</dbReference>
<evidence type="ECO:0000256" key="2">
    <source>
        <dbReference type="SAM" id="Phobius"/>
    </source>
</evidence>
<feature type="compositionally biased region" description="Basic and acidic residues" evidence="1">
    <location>
        <begin position="98"/>
        <end position="113"/>
    </location>
</feature>
<evidence type="ECO:0000259" key="3">
    <source>
        <dbReference type="Pfam" id="PF25473"/>
    </source>
</evidence>
<dbReference type="CTD" id="439921"/>
<keyword evidence="2" id="KW-0812">Transmembrane</keyword>
<feature type="compositionally biased region" description="Basic and acidic residues" evidence="1">
    <location>
        <begin position="67"/>
        <end position="88"/>
    </location>
</feature>
<reference evidence="5" key="1">
    <citation type="submission" date="2025-08" db="UniProtKB">
        <authorList>
            <consortium name="RefSeq"/>
        </authorList>
    </citation>
    <scope>IDENTIFICATION</scope>
</reference>
<keyword evidence="4" id="KW-1185">Reference proteome</keyword>
<dbReference type="Proteomes" id="UP000515159">
    <property type="component" value="Chromosome 10"/>
</dbReference>
<dbReference type="Pfam" id="PF25473">
    <property type="entry name" value="MXRA7_helical"/>
    <property type="match status" value="1"/>
</dbReference>
<sequence length="229" mass="25844">MDEMLDFYLLAALVTTVAAVVLASLVLKLRAGGDKDRAGETREAAVAREDRPDRGEAEDEEPTKVPLETEAKEETETRGAEGDAKEKTAMIPEEMGSAEEREAARTLPEEKQSPPRRGTSSSVTAEEEEEEEVDDEGSKEETQESEVAKAMNTDLADDGEEEQFSFKYSPGKLRGSHYEKMMTKEEREEEQRVQHEQLANIIQLMKEKQETFGEMTEADMKEQLRLYNM</sequence>
<keyword evidence="2" id="KW-0472">Membrane</keyword>
<keyword evidence="2" id="KW-1133">Transmembrane helix</keyword>
<evidence type="ECO:0000313" key="4">
    <source>
        <dbReference type="Proteomes" id="UP000515159"/>
    </source>
</evidence>
<dbReference type="InterPro" id="IPR057534">
    <property type="entry name" value="MXRA7_helical"/>
</dbReference>
<name>A0A6P8SQ29_GEOSA</name>
<dbReference type="OrthoDB" id="5983600at2759"/>
<dbReference type="GeneID" id="117367964"/>
<accession>A0A6P8SQ29</accession>
<feature type="transmembrane region" description="Helical" evidence="2">
    <location>
        <begin position="6"/>
        <end position="27"/>
    </location>
</feature>
<dbReference type="RefSeq" id="XP_033816996.1">
    <property type="nucleotide sequence ID" value="XM_033961105.1"/>
</dbReference>
<evidence type="ECO:0000256" key="1">
    <source>
        <dbReference type="SAM" id="MobiDB-lite"/>
    </source>
</evidence>
<organism evidence="4 5">
    <name type="scientific">Geotrypetes seraphini</name>
    <name type="common">Gaboon caecilian</name>
    <name type="synonym">Caecilia seraphini</name>
    <dbReference type="NCBI Taxonomy" id="260995"/>
    <lineage>
        <taxon>Eukaryota</taxon>
        <taxon>Metazoa</taxon>
        <taxon>Chordata</taxon>
        <taxon>Craniata</taxon>
        <taxon>Vertebrata</taxon>
        <taxon>Euteleostomi</taxon>
        <taxon>Amphibia</taxon>
        <taxon>Gymnophiona</taxon>
        <taxon>Geotrypetes</taxon>
    </lineage>
</organism>
<feature type="region of interest" description="Disordered" evidence="1">
    <location>
        <begin position="33"/>
        <end position="176"/>
    </location>
</feature>
<gene>
    <name evidence="5" type="primary">MXRA7</name>
</gene>
<dbReference type="InterPro" id="IPR026622">
    <property type="entry name" value="Mxra7"/>
</dbReference>
<feature type="domain" description="Matrix-remodeling-associated protein 7 helical" evidence="3">
    <location>
        <begin position="167"/>
        <end position="229"/>
    </location>
</feature>